<dbReference type="OrthoDB" id="9882490at2"/>
<sequence length="73" mass="7635" precursor="true">MNKAHPHAATAASLFLTASLFAACSEAPPTKEADSKSVQEIAKEAMTSKGKLSKEQINALIKANAACRPGDQH</sequence>
<organism evidence="2 3">
    <name type="scientific">Thiothrix nivea (strain ATCC 35100 / DSM 5205 / JP2)</name>
    <dbReference type="NCBI Taxonomy" id="870187"/>
    <lineage>
        <taxon>Bacteria</taxon>
        <taxon>Pseudomonadati</taxon>
        <taxon>Pseudomonadota</taxon>
        <taxon>Gammaproteobacteria</taxon>
        <taxon>Thiotrichales</taxon>
        <taxon>Thiotrichaceae</taxon>
        <taxon>Thiothrix</taxon>
    </lineage>
</organism>
<evidence type="ECO:0008006" key="4">
    <source>
        <dbReference type="Google" id="ProtNLM"/>
    </source>
</evidence>
<dbReference type="EMBL" id="JH651384">
    <property type="protein sequence ID" value="EIJ35314.1"/>
    <property type="molecule type" value="Genomic_DNA"/>
</dbReference>
<gene>
    <name evidence="2" type="ORF">Thini_2777</name>
</gene>
<feature type="chain" id="PRO_5024825743" description="Lipoprotein" evidence="1">
    <location>
        <begin position="23"/>
        <end position="73"/>
    </location>
</feature>
<proteinExistence type="predicted"/>
<name>A0A656HH09_THINJ</name>
<dbReference type="PROSITE" id="PS51257">
    <property type="entry name" value="PROKAR_LIPOPROTEIN"/>
    <property type="match status" value="1"/>
</dbReference>
<evidence type="ECO:0000313" key="3">
    <source>
        <dbReference type="Proteomes" id="UP000005317"/>
    </source>
</evidence>
<evidence type="ECO:0000256" key="1">
    <source>
        <dbReference type="SAM" id="SignalP"/>
    </source>
</evidence>
<keyword evidence="1" id="KW-0732">Signal</keyword>
<accession>A0A656HH09</accession>
<dbReference type="Proteomes" id="UP000005317">
    <property type="component" value="Unassembled WGS sequence"/>
</dbReference>
<reference evidence="3" key="1">
    <citation type="journal article" date="2011" name="Stand. Genomic Sci.">
        <title>Genome sequence of the filamentous, gliding Thiothrix nivea neotype strain (JP2(T)).</title>
        <authorList>
            <person name="Lapidus A."/>
            <person name="Nolan M."/>
            <person name="Lucas S."/>
            <person name="Glavina Del Rio T."/>
            <person name="Tice H."/>
            <person name="Cheng J.F."/>
            <person name="Tapia R."/>
            <person name="Han C."/>
            <person name="Goodwin L."/>
            <person name="Pitluck S."/>
            <person name="Liolios K."/>
            <person name="Pagani I."/>
            <person name="Ivanova N."/>
            <person name="Huntemann M."/>
            <person name="Mavromatis K."/>
            <person name="Mikhailova N."/>
            <person name="Pati A."/>
            <person name="Chen A."/>
            <person name="Palaniappan K."/>
            <person name="Land M."/>
            <person name="Brambilla E.M."/>
            <person name="Rohde M."/>
            <person name="Abt B."/>
            <person name="Verbarg S."/>
            <person name="Goker M."/>
            <person name="Bristow J."/>
            <person name="Eisen J.A."/>
            <person name="Markowitz V."/>
            <person name="Hugenholtz P."/>
            <person name="Kyrpides N.C."/>
            <person name="Klenk H.P."/>
            <person name="Woyke T."/>
        </authorList>
    </citation>
    <scope>NUCLEOTIDE SEQUENCE [LARGE SCALE GENOMIC DNA]</scope>
    <source>
        <strain evidence="3">ATCC 35100 / DSM 5205 / JP2</strain>
    </source>
</reference>
<dbReference type="RefSeq" id="WP_002709220.1">
    <property type="nucleotide sequence ID" value="NZ_JH651384.1"/>
</dbReference>
<keyword evidence="3" id="KW-1185">Reference proteome</keyword>
<feature type="signal peptide" evidence="1">
    <location>
        <begin position="1"/>
        <end position="22"/>
    </location>
</feature>
<protein>
    <recommendedName>
        <fullName evidence="4">Lipoprotein</fullName>
    </recommendedName>
</protein>
<dbReference type="AlphaFoldDB" id="A0A656HH09"/>
<evidence type="ECO:0000313" key="2">
    <source>
        <dbReference type="EMBL" id="EIJ35314.1"/>
    </source>
</evidence>